<dbReference type="PANTHER" id="PTHR30572">
    <property type="entry name" value="MEMBRANE COMPONENT OF TRANSPORTER-RELATED"/>
    <property type="match status" value="1"/>
</dbReference>
<evidence type="ECO:0000256" key="6">
    <source>
        <dbReference type="ARBA" id="ARBA00038076"/>
    </source>
</evidence>
<dbReference type="Proteomes" id="UP000639396">
    <property type="component" value="Unassembled WGS sequence"/>
</dbReference>
<dbReference type="PANTHER" id="PTHR30572:SF4">
    <property type="entry name" value="ABC TRANSPORTER PERMEASE YTRF"/>
    <property type="match status" value="1"/>
</dbReference>
<comment type="caution">
    <text evidence="10">The sequence shown here is derived from an EMBL/GenBank/DDBJ whole genome shotgun (WGS) entry which is preliminary data.</text>
</comment>
<keyword evidence="5 7" id="KW-0472">Membrane</keyword>
<evidence type="ECO:0000256" key="7">
    <source>
        <dbReference type="SAM" id="Phobius"/>
    </source>
</evidence>
<accession>A0A927GYZ4</accession>
<feature type="transmembrane region" description="Helical" evidence="7">
    <location>
        <begin position="269"/>
        <end position="292"/>
    </location>
</feature>
<dbReference type="RefSeq" id="WP_190926680.1">
    <property type="nucleotide sequence ID" value="NZ_JACXJA010000008.1"/>
</dbReference>
<dbReference type="Pfam" id="PF02687">
    <property type="entry name" value="FtsX"/>
    <property type="match status" value="1"/>
</dbReference>
<sequence length="392" mass="42472">MNFFELVIMALRTILGKPMRTLLTMLGVIIGVGSVVTLVSIGQGTAAQIEKQYENLGTNLLVVNLLGNGRATQLDYEDLMELEILPEIESIAPTVTKAGSNVKYERTSESFNVIGTNDRYFTLMKTELAAGRELVPADVEFRNQVAVIGSEAAKTLFGNVDPIGYDINIDGLVFTVVGTLKEKGSNIGGTSPDSSVIVPIETARRAFKLGQIRTTYLEAPEIGQLVTAQNTITQFLTYKFKSSNGFRISNQDELMNARKEASSSLTNQLISVALISLLVGGIGIMNIMLVTVSERTKEIGIRKSIGAQRRHILMQFLMEAAVISGLGGLLGLLLGIGASLSWPLFNPGQPTELSLEIGIYAFLFSVFVGIIFGLYPANKASRLKPIDALRFD</sequence>
<reference evidence="10" key="1">
    <citation type="submission" date="2020-09" db="EMBL/GenBank/DDBJ databases">
        <title>A novel bacterium of genus Paenibacillus, isolated from South China Sea.</title>
        <authorList>
            <person name="Huang H."/>
            <person name="Mo K."/>
            <person name="Hu Y."/>
        </authorList>
    </citation>
    <scope>NUCLEOTIDE SEQUENCE</scope>
    <source>
        <strain evidence="10">IB182363</strain>
    </source>
</reference>
<comment type="similarity">
    <text evidence="6">Belongs to the ABC-4 integral membrane protein family.</text>
</comment>
<feature type="transmembrane region" description="Helical" evidence="7">
    <location>
        <begin position="21"/>
        <end position="42"/>
    </location>
</feature>
<evidence type="ECO:0000313" key="10">
    <source>
        <dbReference type="EMBL" id="MBD2862100.1"/>
    </source>
</evidence>
<evidence type="ECO:0000256" key="4">
    <source>
        <dbReference type="ARBA" id="ARBA00022989"/>
    </source>
</evidence>
<evidence type="ECO:0000256" key="2">
    <source>
        <dbReference type="ARBA" id="ARBA00022475"/>
    </source>
</evidence>
<feature type="transmembrane region" description="Helical" evidence="7">
    <location>
        <begin position="312"/>
        <end position="337"/>
    </location>
</feature>
<evidence type="ECO:0000256" key="1">
    <source>
        <dbReference type="ARBA" id="ARBA00004651"/>
    </source>
</evidence>
<gene>
    <name evidence="10" type="ORF">IDH45_08910</name>
</gene>
<keyword evidence="2" id="KW-1003">Cell membrane</keyword>
<feature type="transmembrane region" description="Helical" evidence="7">
    <location>
        <begin position="357"/>
        <end position="375"/>
    </location>
</feature>
<dbReference type="InterPro" id="IPR003838">
    <property type="entry name" value="ABC3_permease_C"/>
</dbReference>
<evidence type="ECO:0000259" key="9">
    <source>
        <dbReference type="Pfam" id="PF12704"/>
    </source>
</evidence>
<dbReference type="GO" id="GO:0022857">
    <property type="term" value="F:transmembrane transporter activity"/>
    <property type="evidence" value="ECO:0007669"/>
    <property type="project" value="TreeGrafter"/>
</dbReference>
<evidence type="ECO:0000313" key="11">
    <source>
        <dbReference type="Proteomes" id="UP000639396"/>
    </source>
</evidence>
<keyword evidence="11" id="KW-1185">Reference proteome</keyword>
<protein>
    <submittedName>
        <fullName evidence="10">ABC transporter permease</fullName>
    </submittedName>
</protein>
<comment type="subcellular location">
    <subcellularLocation>
        <location evidence="1">Cell membrane</location>
        <topology evidence="1">Multi-pass membrane protein</topology>
    </subcellularLocation>
</comment>
<dbReference type="GO" id="GO:0005886">
    <property type="term" value="C:plasma membrane"/>
    <property type="evidence" value="ECO:0007669"/>
    <property type="project" value="UniProtKB-SubCell"/>
</dbReference>
<feature type="domain" description="ABC3 transporter permease C-terminal" evidence="8">
    <location>
        <begin position="271"/>
        <end position="385"/>
    </location>
</feature>
<dbReference type="InterPro" id="IPR025857">
    <property type="entry name" value="MacB_PCD"/>
</dbReference>
<feature type="domain" description="MacB-like periplasmic core" evidence="9">
    <location>
        <begin position="21"/>
        <end position="232"/>
    </location>
</feature>
<proteinExistence type="inferred from homology"/>
<evidence type="ECO:0000256" key="3">
    <source>
        <dbReference type="ARBA" id="ARBA00022692"/>
    </source>
</evidence>
<evidence type="ECO:0000256" key="5">
    <source>
        <dbReference type="ARBA" id="ARBA00023136"/>
    </source>
</evidence>
<dbReference type="EMBL" id="JACXJA010000008">
    <property type="protein sequence ID" value="MBD2862100.1"/>
    <property type="molecule type" value="Genomic_DNA"/>
</dbReference>
<evidence type="ECO:0000259" key="8">
    <source>
        <dbReference type="Pfam" id="PF02687"/>
    </source>
</evidence>
<dbReference type="Pfam" id="PF12704">
    <property type="entry name" value="MacB_PCD"/>
    <property type="match status" value="1"/>
</dbReference>
<organism evidence="10 11">
    <name type="scientific">Paenibacillus oceani</name>
    <dbReference type="NCBI Taxonomy" id="2772510"/>
    <lineage>
        <taxon>Bacteria</taxon>
        <taxon>Bacillati</taxon>
        <taxon>Bacillota</taxon>
        <taxon>Bacilli</taxon>
        <taxon>Bacillales</taxon>
        <taxon>Paenibacillaceae</taxon>
        <taxon>Paenibacillus</taxon>
    </lineage>
</organism>
<keyword evidence="4 7" id="KW-1133">Transmembrane helix</keyword>
<name>A0A927GYZ4_9BACL</name>
<dbReference type="InterPro" id="IPR050250">
    <property type="entry name" value="Macrolide_Exporter_MacB"/>
</dbReference>
<dbReference type="AlphaFoldDB" id="A0A927GYZ4"/>
<keyword evidence="3 7" id="KW-0812">Transmembrane</keyword>